<feature type="region of interest" description="Disordered" evidence="4">
    <location>
        <begin position="15"/>
        <end position="40"/>
    </location>
</feature>
<dbReference type="OrthoDB" id="538223at2759"/>
<dbReference type="PANTHER" id="PTHR22847:SF637">
    <property type="entry name" value="WD REPEAT DOMAIN 5B"/>
    <property type="match status" value="1"/>
</dbReference>
<dbReference type="PROSITE" id="PS00678">
    <property type="entry name" value="WD_REPEATS_1"/>
    <property type="match status" value="7"/>
</dbReference>
<evidence type="ECO:0000313" key="7">
    <source>
        <dbReference type="Proteomes" id="UP000027222"/>
    </source>
</evidence>
<evidence type="ECO:0000256" key="4">
    <source>
        <dbReference type="SAM" id="MobiDB-lite"/>
    </source>
</evidence>
<dbReference type="SUPFAM" id="SSF50998">
    <property type="entry name" value="Quinoprotein alcohol dehydrogenase-like"/>
    <property type="match status" value="1"/>
</dbReference>
<name>A0A067SUD3_GALM3</name>
<dbReference type="Pfam" id="PF00400">
    <property type="entry name" value="WD40"/>
    <property type="match status" value="7"/>
</dbReference>
<evidence type="ECO:0000259" key="5">
    <source>
        <dbReference type="Pfam" id="PF09994"/>
    </source>
</evidence>
<dbReference type="HOGENOM" id="CLU_005049_4_3_1"/>
<feature type="repeat" description="WD" evidence="3">
    <location>
        <begin position="671"/>
        <end position="712"/>
    </location>
</feature>
<protein>
    <recommendedName>
        <fullName evidence="5">T6SS Phospholipase effector Tle1-like catalytic domain-containing protein</fullName>
    </recommendedName>
</protein>
<evidence type="ECO:0000256" key="1">
    <source>
        <dbReference type="ARBA" id="ARBA00022574"/>
    </source>
</evidence>
<dbReference type="InterPro" id="IPR001680">
    <property type="entry name" value="WD40_rpt"/>
</dbReference>
<feature type="repeat" description="WD" evidence="3">
    <location>
        <begin position="888"/>
        <end position="929"/>
    </location>
</feature>
<dbReference type="GO" id="GO:1990234">
    <property type="term" value="C:transferase complex"/>
    <property type="evidence" value="ECO:0007669"/>
    <property type="project" value="UniProtKB-ARBA"/>
</dbReference>
<organism evidence="6 7">
    <name type="scientific">Galerina marginata (strain CBS 339.88)</name>
    <dbReference type="NCBI Taxonomy" id="685588"/>
    <lineage>
        <taxon>Eukaryota</taxon>
        <taxon>Fungi</taxon>
        <taxon>Dikarya</taxon>
        <taxon>Basidiomycota</taxon>
        <taxon>Agaricomycotina</taxon>
        <taxon>Agaricomycetes</taxon>
        <taxon>Agaricomycetidae</taxon>
        <taxon>Agaricales</taxon>
        <taxon>Agaricineae</taxon>
        <taxon>Strophariaceae</taxon>
        <taxon>Galerina</taxon>
    </lineage>
</organism>
<dbReference type="Gene3D" id="2.130.10.10">
    <property type="entry name" value="YVTN repeat-like/Quinoprotein amine dehydrogenase"/>
    <property type="match status" value="3"/>
</dbReference>
<evidence type="ECO:0000313" key="6">
    <source>
        <dbReference type="EMBL" id="KDR71319.1"/>
    </source>
</evidence>
<dbReference type="Pfam" id="PF09994">
    <property type="entry name" value="T6SS_Tle1-like_cat"/>
    <property type="match status" value="1"/>
</dbReference>
<dbReference type="PROSITE" id="PS50294">
    <property type="entry name" value="WD_REPEATS_REGION"/>
    <property type="match status" value="7"/>
</dbReference>
<dbReference type="AlphaFoldDB" id="A0A067SUD3"/>
<keyword evidence="2" id="KW-0677">Repeat</keyword>
<dbReference type="InterPro" id="IPR020472">
    <property type="entry name" value="WD40_PAC1"/>
</dbReference>
<reference evidence="7" key="1">
    <citation type="journal article" date="2014" name="Proc. Natl. Acad. Sci. U.S.A.">
        <title>Extensive sampling of basidiomycete genomes demonstrates inadequacy of the white-rot/brown-rot paradigm for wood decay fungi.</title>
        <authorList>
            <person name="Riley R."/>
            <person name="Salamov A.A."/>
            <person name="Brown D.W."/>
            <person name="Nagy L.G."/>
            <person name="Floudas D."/>
            <person name="Held B.W."/>
            <person name="Levasseur A."/>
            <person name="Lombard V."/>
            <person name="Morin E."/>
            <person name="Otillar R."/>
            <person name="Lindquist E.A."/>
            <person name="Sun H."/>
            <person name="LaButti K.M."/>
            <person name="Schmutz J."/>
            <person name="Jabbour D."/>
            <person name="Luo H."/>
            <person name="Baker S.E."/>
            <person name="Pisabarro A.G."/>
            <person name="Walton J.D."/>
            <person name="Blanchette R.A."/>
            <person name="Henrissat B."/>
            <person name="Martin F."/>
            <person name="Cullen D."/>
            <person name="Hibbett D.S."/>
            <person name="Grigoriev I.V."/>
        </authorList>
    </citation>
    <scope>NUCLEOTIDE SEQUENCE [LARGE SCALE GENOMIC DNA]</scope>
    <source>
        <strain evidence="7">CBS 339.88</strain>
    </source>
</reference>
<keyword evidence="7" id="KW-1185">Reference proteome</keyword>
<dbReference type="PROSITE" id="PS50082">
    <property type="entry name" value="WD_REPEATS_2"/>
    <property type="match status" value="7"/>
</dbReference>
<feature type="repeat" description="WD" evidence="3">
    <location>
        <begin position="843"/>
        <end position="886"/>
    </location>
</feature>
<proteinExistence type="predicted"/>
<gene>
    <name evidence="6" type="ORF">GALMADRAFT_144010</name>
</gene>
<dbReference type="InterPro" id="IPR019775">
    <property type="entry name" value="WD40_repeat_CS"/>
</dbReference>
<accession>A0A067SUD3</accession>
<feature type="domain" description="T6SS Phospholipase effector Tle1-like catalytic" evidence="5">
    <location>
        <begin position="45"/>
        <end position="390"/>
    </location>
</feature>
<dbReference type="InterPro" id="IPR011047">
    <property type="entry name" value="Quinoprotein_ADH-like_sf"/>
</dbReference>
<feature type="repeat" description="WD" evidence="3">
    <location>
        <begin position="757"/>
        <end position="798"/>
    </location>
</feature>
<dbReference type="STRING" id="685588.A0A067SUD3"/>
<feature type="repeat" description="WD" evidence="3">
    <location>
        <begin position="800"/>
        <end position="841"/>
    </location>
</feature>
<evidence type="ECO:0000256" key="2">
    <source>
        <dbReference type="ARBA" id="ARBA00022737"/>
    </source>
</evidence>
<dbReference type="CDD" id="cd00200">
    <property type="entry name" value="WD40"/>
    <property type="match status" value="1"/>
</dbReference>
<dbReference type="EMBL" id="KL142393">
    <property type="protein sequence ID" value="KDR71319.1"/>
    <property type="molecule type" value="Genomic_DNA"/>
</dbReference>
<dbReference type="Proteomes" id="UP000027222">
    <property type="component" value="Unassembled WGS sequence"/>
</dbReference>
<feature type="repeat" description="WD" evidence="3">
    <location>
        <begin position="714"/>
        <end position="755"/>
    </location>
</feature>
<sequence length="936" mass="104110">MADGPKIPVEELNLMDRIPDGPLTNDTSPRSKENADPCGHTMGGRNLVVSIDGTGNQFGMKNTNVIELYNLILKDDEHDQLTWYNSGIGTYARPSWKSLKFYRQVIYHKVDLAIAWNFQATVLAAYRWLSENYKSGDCIFLFGFSRGAYQVRVLSAMIDKVGLIYKGNETQISFAYELYCDPESDKSSHSVTQVGSPAMRQKFSLAERFRRFFSGNDEEIHTEEKTTMAERFKNAFSRRDVRVHFVGAWDTVSSIGIARGTHMLPRTVDGMKHVCFFRHALALDERRVKFLPEYAYGGSAQPPAETQCEAPHNPPPKNKEEPPADDMPSNHISATKNGDAVGGSKVGKEPLEEDPHTLEVWFAGTHSDIGGGNAENARMDRSRPPLRWMVFEAGAHGLRTARFDRVLLPNEQVEIKESLTWAWWPLELLCLPHLTYAGPKEGKRMTYKPHVGSGRKLHAGQKIHGSFTLTDKTKKEYTPQARPLDDDPLFWEKVRDDKNRLGAWRAVDLYEYTQILVNKSTSTKDGASAIWQTLRQTASSGDGRQAVYEAVIMVLKDSLLELETKHQLLTNAMDILTATARTDTLLKLEHSANVRPSVSDLWKSAKIDHQMIAHQFMEQFTDLGPLVLNGHTYSVVSVAFSSDGGRVVSGSGDRTVRIWDTETGKQVGEPFQGHTESILSVAFSPDGRRIVSGSGDTTARIWDTETGKQVGEPFQGHTRWVRSVAFSPDGKRVVSGSDDKTVRMWEAETRLQIGEPLHGHTDRIFSVAFSPDGRRVVSGSEDKTVRTWDAETGKQVGEPFQGHTGTVMSAAFSPDGRRVVSGSGDKTARIWDAETGMQVGEPLQGHRDWVNSVTFSPDGRRVVLVSGSDDETVRIWDAETGTQVGDPFQGHEGSVNSATFSPDGLRVVSGSGDRTVRIWDTETWEVSQPVATGQYN</sequence>
<dbReference type="PRINTS" id="PR00320">
    <property type="entry name" value="GPROTEINBRPT"/>
</dbReference>
<evidence type="ECO:0000256" key="3">
    <source>
        <dbReference type="PROSITE-ProRule" id="PRU00221"/>
    </source>
</evidence>
<dbReference type="SMART" id="SM00320">
    <property type="entry name" value="WD40"/>
    <property type="match status" value="7"/>
</dbReference>
<dbReference type="PANTHER" id="PTHR22847">
    <property type="entry name" value="WD40 REPEAT PROTEIN"/>
    <property type="match status" value="1"/>
</dbReference>
<dbReference type="InterPro" id="IPR015943">
    <property type="entry name" value="WD40/YVTN_repeat-like_dom_sf"/>
</dbReference>
<keyword evidence="1 3" id="KW-0853">WD repeat</keyword>
<dbReference type="InterPro" id="IPR018712">
    <property type="entry name" value="Tle1-like_cat"/>
</dbReference>
<feature type="repeat" description="WD" evidence="3">
    <location>
        <begin position="628"/>
        <end position="669"/>
    </location>
</feature>
<feature type="region of interest" description="Disordered" evidence="4">
    <location>
        <begin position="300"/>
        <end position="350"/>
    </location>
</feature>